<evidence type="ECO:0000313" key="2">
    <source>
        <dbReference type="EMBL" id="KAA8897234.1"/>
    </source>
</evidence>
<proteinExistence type="predicted"/>
<accession>A0A5J5EMC0</accession>
<feature type="compositionally biased region" description="Polar residues" evidence="1">
    <location>
        <begin position="254"/>
        <end position="267"/>
    </location>
</feature>
<dbReference type="Proteomes" id="UP000326924">
    <property type="component" value="Unassembled WGS sequence"/>
</dbReference>
<evidence type="ECO:0000313" key="3">
    <source>
        <dbReference type="Proteomes" id="UP000326924"/>
    </source>
</evidence>
<dbReference type="OrthoDB" id="5509965at2759"/>
<dbReference type="AlphaFoldDB" id="A0A5J5EMC0"/>
<reference evidence="2 3" key="1">
    <citation type="submission" date="2019-09" db="EMBL/GenBank/DDBJ databases">
        <title>Draft genome of the ectomycorrhizal ascomycete Sphaerosporella brunnea.</title>
        <authorList>
            <consortium name="DOE Joint Genome Institute"/>
            <person name="Benucci G.M."/>
            <person name="Marozzi G."/>
            <person name="Antonielli L."/>
            <person name="Sanchez S."/>
            <person name="Marco P."/>
            <person name="Wang X."/>
            <person name="Falini L.B."/>
            <person name="Barry K."/>
            <person name="Haridas S."/>
            <person name="Lipzen A."/>
            <person name="Labutti K."/>
            <person name="Grigoriev I.V."/>
            <person name="Murat C."/>
            <person name="Martin F."/>
            <person name="Albertini E."/>
            <person name="Donnini D."/>
            <person name="Bonito G."/>
        </authorList>
    </citation>
    <scope>NUCLEOTIDE SEQUENCE [LARGE SCALE GENOMIC DNA]</scope>
    <source>
        <strain evidence="2 3">Sb_GMNB300</strain>
    </source>
</reference>
<evidence type="ECO:0000256" key="1">
    <source>
        <dbReference type="SAM" id="MobiDB-lite"/>
    </source>
</evidence>
<dbReference type="InParanoid" id="A0A5J5EMC0"/>
<dbReference type="EMBL" id="VXIS01000201">
    <property type="protein sequence ID" value="KAA8897234.1"/>
    <property type="molecule type" value="Genomic_DNA"/>
</dbReference>
<keyword evidence="3" id="KW-1185">Reference proteome</keyword>
<gene>
    <name evidence="2" type="ORF">FN846DRAFT_260151</name>
</gene>
<name>A0A5J5EMC0_9PEZI</name>
<comment type="caution">
    <text evidence="2">The sequence shown here is derived from an EMBL/GenBank/DDBJ whole genome shotgun (WGS) entry which is preliminary data.</text>
</comment>
<organism evidence="2 3">
    <name type="scientific">Sphaerosporella brunnea</name>
    <dbReference type="NCBI Taxonomy" id="1250544"/>
    <lineage>
        <taxon>Eukaryota</taxon>
        <taxon>Fungi</taxon>
        <taxon>Dikarya</taxon>
        <taxon>Ascomycota</taxon>
        <taxon>Pezizomycotina</taxon>
        <taxon>Pezizomycetes</taxon>
        <taxon>Pezizales</taxon>
        <taxon>Pyronemataceae</taxon>
        <taxon>Sphaerosporella</taxon>
    </lineage>
</organism>
<feature type="region of interest" description="Disordered" evidence="1">
    <location>
        <begin position="137"/>
        <end position="359"/>
    </location>
</feature>
<protein>
    <submittedName>
        <fullName evidence="2">Uncharacterized protein</fullName>
    </submittedName>
</protein>
<feature type="compositionally biased region" description="Pro residues" evidence="1">
    <location>
        <begin position="25"/>
        <end position="35"/>
    </location>
</feature>
<feature type="region of interest" description="Disordered" evidence="1">
    <location>
        <begin position="1"/>
        <end position="35"/>
    </location>
</feature>
<feature type="compositionally biased region" description="Basic residues" evidence="1">
    <location>
        <begin position="1"/>
        <end position="10"/>
    </location>
</feature>
<sequence length="571" mass="62153">MPPAAKRPRHCGASQRRDQASSSPEPQPVAPPDKPAPAIYKDYPALCALIGISVNDKVTMLQIRTRILEQCQALGVPLDQNYRSYPTETLTQLTNDVTTWWNTNYGSTERYLSLGVVDSIIHRLCLDKVRNSRARNRRKRACAKIVKAHPGDPSPYQAYPGRKHPRATEQDASSDEQDDKGGQNEQSSQHSEIEVRGSVTPPSLIDDSPPVGSASAVNDPSEISPLQSDLASPTGGFATPSRSNHYHVPADPGSESNVQPASGTLLESSELRVAPTPAEDIRSESESELPLESTLEVGIPPAADIHGHKNHDPRPRSATPSKLTDQEVPEETPSPSHAPPETSPAPQISGLRVSTPPDPAISAQLTELNIDQPPSPRVASLTVAAPPTQDVAPGGDTNCITLTMPAAGAQLTIPRSRSLLWLVSWLAEYFHHPAGGFTLGAYLQSLQLRLKQITTEEEWQTIVTDPQITELTIIASRCENLPVGEDPIQAYVGCREQTIMLPRRAPMSWIVSRVAGWYWRSGEGHRLAVHLMDYNLTQVELDREETWMRVASDPKVRSVVFVISEGGTGTG</sequence>
<feature type="compositionally biased region" description="Basic and acidic residues" evidence="1">
    <location>
        <begin position="305"/>
        <end position="315"/>
    </location>
</feature>